<dbReference type="Proteomes" id="UP000059419">
    <property type="component" value="Plasmid pEM01"/>
</dbReference>
<dbReference type="OrthoDB" id="6521986at2"/>
<dbReference type="GeneID" id="84615301"/>
<dbReference type="EMBL" id="LN907828">
    <property type="protein sequence ID" value="CUU26095.1"/>
    <property type="molecule type" value="Genomic_DNA"/>
</dbReference>
<evidence type="ECO:0000259" key="3">
    <source>
        <dbReference type="Pfam" id="PF07338"/>
    </source>
</evidence>
<keyword evidence="1 2" id="KW-0732">Signal</keyword>
<dbReference type="Pfam" id="PF07338">
    <property type="entry name" value="YdgH_BhsA-like"/>
    <property type="match status" value="1"/>
</dbReference>
<feature type="domain" description="YdgH/BhsA/McbA-like" evidence="3">
    <location>
        <begin position="26"/>
        <end position="67"/>
    </location>
</feature>
<dbReference type="InterPro" id="IPR036275">
    <property type="entry name" value="YdgH-like_sf"/>
</dbReference>
<dbReference type="KEGG" id="ege:EM595_p0398"/>
<dbReference type="SUPFAM" id="SSF159871">
    <property type="entry name" value="YdgH-like"/>
    <property type="match status" value="1"/>
</dbReference>
<dbReference type="InterPro" id="IPR010854">
    <property type="entry name" value="YdgH/BhsA/McbA-like_dom"/>
</dbReference>
<reference evidence="5" key="1">
    <citation type="submission" date="2015-11" db="EMBL/GenBank/DDBJ databases">
        <authorList>
            <person name="Blom J."/>
        </authorList>
    </citation>
    <scope>NUCLEOTIDE SEQUENCE [LARGE SCALE GENOMIC DNA]</scope>
    <source>
        <plasmid evidence="5">pEM01</plasmid>
    </source>
</reference>
<geneLocation type="plasmid" evidence="5">
    <name>pEM01</name>
</geneLocation>
<name>A0A0U5L860_9GAMM</name>
<evidence type="ECO:0000313" key="4">
    <source>
        <dbReference type="EMBL" id="CUU26095.1"/>
    </source>
</evidence>
<evidence type="ECO:0000256" key="2">
    <source>
        <dbReference type="SAM" id="SignalP"/>
    </source>
</evidence>
<dbReference type="Gene3D" id="3.30.1660.10">
    <property type="entry name" value="Flavin-binding protein dodecin"/>
    <property type="match status" value="1"/>
</dbReference>
<sequence>MKNIKKIAAVIVLSFASASTFAASLSVTAPTLDDAEAKIAAQAQEMGASYKVTSAYFQNGVYMTATLTK</sequence>
<evidence type="ECO:0000313" key="5">
    <source>
        <dbReference type="Proteomes" id="UP000059419"/>
    </source>
</evidence>
<dbReference type="InterPro" id="IPR025543">
    <property type="entry name" value="Dodecin-like"/>
</dbReference>
<dbReference type="RefSeq" id="WP_067436576.1">
    <property type="nucleotide sequence ID" value="NZ_CP072599.1"/>
</dbReference>
<dbReference type="AlphaFoldDB" id="A0A0U5L860"/>
<proteinExistence type="predicted"/>
<dbReference type="PATRIC" id="fig|1619313.3.peg.4017"/>
<feature type="signal peptide" evidence="2">
    <location>
        <begin position="1"/>
        <end position="22"/>
    </location>
</feature>
<organism evidence="4 5">
    <name type="scientific">Duffyella gerundensis</name>
    <dbReference type="NCBI Taxonomy" id="1619313"/>
    <lineage>
        <taxon>Bacteria</taxon>
        <taxon>Pseudomonadati</taxon>
        <taxon>Pseudomonadota</taxon>
        <taxon>Gammaproteobacteria</taxon>
        <taxon>Enterobacterales</taxon>
        <taxon>Erwiniaceae</taxon>
        <taxon>Duffyella</taxon>
    </lineage>
</organism>
<gene>
    <name evidence="4" type="ORF">EM595_p0398</name>
</gene>
<keyword evidence="5" id="KW-1185">Reference proteome</keyword>
<feature type="chain" id="PRO_5006861123" evidence="2">
    <location>
        <begin position="23"/>
        <end position="69"/>
    </location>
</feature>
<protein>
    <submittedName>
        <fullName evidence="4">Putative secreted protein</fullName>
    </submittedName>
</protein>
<accession>A0A0U5L860</accession>
<evidence type="ECO:0000256" key="1">
    <source>
        <dbReference type="ARBA" id="ARBA00022729"/>
    </source>
</evidence>